<dbReference type="EMBL" id="NQNY01000009">
    <property type="protein sequence ID" value="PAK21223.1"/>
    <property type="molecule type" value="Genomic_DNA"/>
</dbReference>
<evidence type="ECO:0000313" key="1">
    <source>
        <dbReference type="EMBL" id="PAK21223.1"/>
    </source>
</evidence>
<protein>
    <submittedName>
        <fullName evidence="1">Uncharacterized protein</fullName>
    </submittedName>
</protein>
<reference evidence="2" key="1">
    <citation type="submission" date="2017-08" db="EMBL/GenBank/DDBJ databases">
        <authorList>
            <person name="Alvarez-Ponce D."/>
            <person name="Weitzman C.L."/>
            <person name="Tillett R.L."/>
            <person name="Sandmeier F.C."/>
            <person name="Tracy C.R."/>
        </authorList>
    </citation>
    <scope>NUCLEOTIDE SEQUENCE [LARGE SCALE GENOMIC DNA]</scope>
    <source>
        <strain evidence="2">723</strain>
    </source>
</reference>
<dbReference type="Proteomes" id="UP000216943">
    <property type="component" value="Unassembled WGS sequence"/>
</dbReference>
<gene>
    <name evidence="1" type="ORF">CJJ23_03025</name>
</gene>
<name>A0A269TIB1_9BACT</name>
<sequence length="98" mass="11530">MVITYIKPTKKNFKTRLNKLEKRVKQIDIWLSDFSPAVDRLSQSFGSLVQAVNKLQIATKNLVEAINNANTVLEQILFKFYSYCRCSSLKWMLRNKWN</sequence>
<dbReference type="AlphaFoldDB" id="A0A269TIB1"/>
<dbReference type="RefSeq" id="WP_095334889.1">
    <property type="nucleotide sequence ID" value="NZ_NQNY01000009.1"/>
</dbReference>
<organism evidence="1 2">
    <name type="scientific">Mycoplasmopsis agassizii</name>
    <dbReference type="NCBI Taxonomy" id="33922"/>
    <lineage>
        <taxon>Bacteria</taxon>
        <taxon>Bacillati</taxon>
        <taxon>Mycoplasmatota</taxon>
        <taxon>Mycoplasmoidales</taxon>
        <taxon>Metamycoplasmataceae</taxon>
        <taxon>Mycoplasmopsis</taxon>
    </lineage>
</organism>
<proteinExistence type="predicted"/>
<evidence type="ECO:0000313" key="2">
    <source>
        <dbReference type="Proteomes" id="UP000216943"/>
    </source>
</evidence>
<comment type="caution">
    <text evidence="1">The sequence shown here is derived from an EMBL/GenBank/DDBJ whole genome shotgun (WGS) entry which is preliminary data.</text>
</comment>
<accession>A0A269TIB1</accession>